<dbReference type="SUPFAM" id="SSF158235">
    <property type="entry name" value="SOCS box-like"/>
    <property type="match status" value="1"/>
</dbReference>
<evidence type="ECO:0000256" key="3">
    <source>
        <dbReference type="ARBA" id="ARBA00022786"/>
    </source>
</evidence>
<dbReference type="CDD" id="cd10388">
    <property type="entry name" value="SH2_SOCS7"/>
    <property type="match status" value="1"/>
</dbReference>
<feature type="compositionally biased region" description="Basic and acidic residues" evidence="7">
    <location>
        <begin position="635"/>
        <end position="650"/>
    </location>
</feature>
<dbReference type="GO" id="GO:0046854">
    <property type="term" value="P:phosphatidylinositol phosphate biosynthetic process"/>
    <property type="evidence" value="ECO:0007669"/>
    <property type="project" value="TreeGrafter"/>
</dbReference>
<organism evidence="10 11">
    <name type="scientific">Chironomus riparius</name>
    <dbReference type="NCBI Taxonomy" id="315576"/>
    <lineage>
        <taxon>Eukaryota</taxon>
        <taxon>Metazoa</taxon>
        <taxon>Ecdysozoa</taxon>
        <taxon>Arthropoda</taxon>
        <taxon>Hexapoda</taxon>
        <taxon>Insecta</taxon>
        <taxon>Pterygota</taxon>
        <taxon>Neoptera</taxon>
        <taxon>Endopterygota</taxon>
        <taxon>Diptera</taxon>
        <taxon>Nematocera</taxon>
        <taxon>Chironomoidea</taxon>
        <taxon>Chironomidae</taxon>
        <taxon>Chironominae</taxon>
        <taxon>Chironomus</taxon>
    </lineage>
</organism>
<keyword evidence="11" id="KW-1185">Reference proteome</keyword>
<feature type="region of interest" description="Disordered" evidence="7">
    <location>
        <begin position="93"/>
        <end position="113"/>
    </location>
</feature>
<dbReference type="InterPro" id="IPR001496">
    <property type="entry name" value="SOCS_box"/>
</dbReference>
<dbReference type="SMART" id="SM00253">
    <property type="entry name" value="SOCS"/>
    <property type="match status" value="1"/>
</dbReference>
<dbReference type="InterPro" id="IPR035866">
    <property type="entry name" value="SOCS7_SH2"/>
</dbReference>
<feature type="region of interest" description="Disordered" evidence="7">
    <location>
        <begin position="360"/>
        <end position="387"/>
    </location>
</feature>
<evidence type="ECO:0000259" key="8">
    <source>
        <dbReference type="PROSITE" id="PS50001"/>
    </source>
</evidence>
<dbReference type="Proteomes" id="UP001153620">
    <property type="component" value="Chromosome 3"/>
</dbReference>
<feature type="domain" description="SH2" evidence="8">
    <location>
        <begin position="668"/>
        <end position="778"/>
    </location>
</feature>
<dbReference type="OrthoDB" id="6426624at2759"/>
<evidence type="ECO:0000256" key="1">
    <source>
        <dbReference type="ARBA" id="ARBA00022604"/>
    </source>
</evidence>
<evidence type="ECO:0000259" key="9">
    <source>
        <dbReference type="PROSITE" id="PS50225"/>
    </source>
</evidence>
<name>A0A9N9S4M7_9DIPT</name>
<evidence type="ECO:0000313" key="11">
    <source>
        <dbReference type="Proteomes" id="UP001153620"/>
    </source>
</evidence>
<dbReference type="EMBL" id="OU895879">
    <property type="protein sequence ID" value="CAG9809224.1"/>
    <property type="molecule type" value="Genomic_DNA"/>
</dbReference>
<dbReference type="PROSITE" id="PS50001">
    <property type="entry name" value="SH2"/>
    <property type="match status" value="1"/>
</dbReference>
<dbReference type="InterPro" id="IPR036036">
    <property type="entry name" value="SOCS_box-like_dom_sf"/>
</dbReference>
<dbReference type="GO" id="GO:0009968">
    <property type="term" value="P:negative regulation of signal transduction"/>
    <property type="evidence" value="ECO:0007669"/>
    <property type="project" value="UniProtKB-KW"/>
</dbReference>
<feature type="compositionally biased region" description="Low complexity" evidence="7">
    <location>
        <begin position="367"/>
        <end position="384"/>
    </location>
</feature>
<keyword evidence="4 6" id="KW-0727">SH2 domain</keyword>
<dbReference type="GO" id="GO:0046935">
    <property type="term" value="F:1-phosphatidylinositol-3-kinase regulator activity"/>
    <property type="evidence" value="ECO:0007669"/>
    <property type="project" value="TreeGrafter"/>
</dbReference>
<dbReference type="GO" id="GO:0005942">
    <property type="term" value="C:phosphatidylinositol 3-kinase complex"/>
    <property type="evidence" value="ECO:0007669"/>
    <property type="project" value="TreeGrafter"/>
</dbReference>
<dbReference type="SMART" id="SM00969">
    <property type="entry name" value="SOCS_box"/>
    <property type="match status" value="1"/>
</dbReference>
<evidence type="ECO:0000256" key="7">
    <source>
        <dbReference type="SAM" id="MobiDB-lite"/>
    </source>
</evidence>
<accession>A0A9N9S4M7</accession>
<evidence type="ECO:0000256" key="4">
    <source>
        <dbReference type="ARBA" id="ARBA00022999"/>
    </source>
</evidence>
<reference evidence="10" key="1">
    <citation type="submission" date="2022-01" db="EMBL/GenBank/DDBJ databases">
        <authorList>
            <person name="King R."/>
        </authorList>
    </citation>
    <scope>NUCLEOTIDE SEQUENCE</scope>
</reference>
<feature type="compositionally biased region" description="Low complexity" evidence="7">
    <location>
        <begin position="290"/>
        <end position="311"/>
    </location>
</feature>
<evidence type="ECO:0000256" key="6">
    <source>
        <dbReference type="PROSITE-ProRule" id="PRU00191"/>
    </source>
</evidence>
<evidence type="ECO:0000313" key="10">
    <source>
        <dbReference type="EMBL" id="CAG9809224.1"/>
    </source>
</evidence>
<feature type="compositionally biased region" description="Low complexity" evidence="7">
    <location>
        <begin position="528"/>
        <end position="540"/>
    </location>
</feature>
<reference evidence="10" key="2">
    <citation type="submission" date="2022-10" db="EMBL/GenBank/DDBJ databases">
        <authorList>
            <consortium name="ENA_rothamsted_submissions"/>
            <consortium name="culmorum"/>
            <person name="King R."/>
        </authorList>
    </citation>
    <scope>NUCLEOTIDE SEQUENCE</scope>
</reference>
<feature type="compositionally biased region" description="Low complexity" evidence="7">
    <location>
        <begin position="94"/>
        <end position="113"/>
    </location>
</feature>
<dbReference type="FunFam" id="1.10.750.20:FF:000002">
    <property type="entry name" value="Suppressor of cytokine signaling 2"/>
    <property type="match status" value="1"/>
</dbReference>
<feature type="region of interest" description="Disordered" evidence="7">
    <location>
        <begin position="284"/>
        <end position="311"/>
    </location>
</feature>
<keyword evidence="3" id="KW-0833">Ubl conjugation pathway</keyword>
<feature type="compositionally biased region" description="Low complexity" evidence="7">
    <location>
        <begin position="494"/>
        <end position="505"/>
    </location>
</feature>
<feature type="domain" description="SOCS box" evidence="9">
    <location>
        <begin position="773"/>
        <end position="824"/>
    </location>
</feature>
<dbReference type="SMART" id="SM00252">
    <property type="entry name" value="SH2"/>
    <property type="match status" value="1"/>
</dbReference>
<keyword evidence="2" id="KW-0734">Signal transduction inhibitor</keyword>
<dbReference type="Gene3D" id="3.30.505.10">
    <property type="entry name" value="SH2 domain"/>
    <property type="match status" value="1"/>
</dbReference>
<dbReference type="SUPFAM" id="SSF55550">
    <property type="entry name" value="SH2 domain"/>
    <property type="match status" value="1"/>
</dbReference>
<dbReference type="InterPro" id="IPR036860">
    <property type="entry name" value="SH2_dom_sf"/>
</dbReference>
<dbReference type="CDD" id="cd03741">
    <property type="entry name" value="SOCS_SOCS7"/>
    <property type="match status" value="1"/>
</dbReference>
<dbReference type="Gene3D" id="1.10.750.20">
    <property type="entry name" value="SOCS box"/>
    <property type="match status" value="1"/>
</dbReference>
<feature type="region of interest" description="Disordered" evidence="7">
    <location>
        <begin position="465"/>
        <end position="505"/>
    </location>
</feature>
<dbReference type="AlphaFoldDB" id="A0A9N9S4M7"/>
<feature type="region of interest" description="Disordered" evidence="7">
    <location>
        <begin position="606"/>
        <end position="650"/>
    </location>
</feature>
<dbReference type="InterPro" id="IPR000980">
    <property type="entry name" value="SH2"/>
</dbReference>
<comment type="pathway">
    <text evidence="5">Protein modification.</text>
</comment>
<dbReference type="InterPro" id="IPR037346">
    <property type="entry name" value="SOCS7_SOCS"/>
</dbReference>
<evidence type="ECO:0000256" key="2">
    <source>
        <dbReference type="ARBA" id="ARBA00022700"/>
    </source>
</evidence>
<gene>
    <name evidence="10" type="ORF">CHIRRI_LOCUS12052</name>
</gene>
<dbReference type="Pfam" id="PF07525">
    <property type="entry name" value="SOCS_box"/>
    <property type="match status" value="1"/>
</dbReference>
<evidence type="ECO:0000256" key="5">
    <source>
        <dbReference type="ARBA" id="ARBA00043952"/>
    </source>
</evidence>
<feature type="region of interest" description="Disordered" evidence="7">
    <location>
        <begin position="528"/>
        <end position="549"/>
    </location>
</feature>
<feature type="compositionally biased region" description="Basic residues" evidence="7">
    <location>
        <begin position="465"/>
        <end position="481"/>
    </location>
</feature>
<dbReference type="Pfam" id="PF00017">
    <property type="entry name" value="SH2"/>
    <property type="match status" value="1"/>
</dbReference>
<dbReference type="GO" id="GO:0035556">
    <property type="term" value="P:intracellular signal transduction"/>
    <property type="evidence" value="ECO:0007669"/>
    <property type="project" value="InterPro"/>
</dbReference>
<proteinExistence type="predicted"/>
<evidence type="ECO:0008006" key="12">
    <source>
        <dbReference type="Google" id="ProtNLM"/>
    </source>
</evidence>
<dbReference type="PANTHER" id="PTHR10155">
    <property type="entry name" value="PHOSPHATIDYLINOSITOL 3-KINASE REGULATORY SUBUNIT"/>
    <property type="match status" value="1"/>
</dbReference>
<dbReference type="PANTHER" id="PTHR10155:SF5">
    <property type="entry name" value="SUPPRESSOR OF CYTOKINE SIGNALING 7"/>
    <property type="match status" value="1"/>
</dbReference>
<protein>
    <recommendedName>
        <fullName evidence="12">Suppressor of cytokine signaling 7</fullName>
    </recommendedName>
</protein>
<sequence>MEQNESNFNLSSSGVIPLISNNSFELNAISLSDDSGFTSHTRENEHADFNSDEFEEFSQFDSDSGMSAENFHTIKKISNSIIYEPPLEFQDNYPNSKFPPNFTSSSSSTTTPSTVIRTTHIQSYASRLTQNIIRKAINTFHNLATKEVYYCERHAAAKLKKQQLQQQHKREMESDFLKSRTFVSNSYSIYGSDSFLNNYHKPSYLTNNKNSNSNINIVDSDEDIYDEPNAEYDVIYKDNKDTILCTKRIVRSLEKKKVDVRSQLYCNTDELFYEKYRSKGHSTAIHGDTNNNNNNAYNKNNNNNNCSSSNNNKFQSNSFQKKFDKFLRSKFHNTNLTPTTTTSSIFYSFCHHTGASNVCNSHSSHPNSKTSLNSRLSSSHNSLSVPTNKADDSIFITQAMSHDQLGHSIEISDFYNVPLDSDIYTLPIDVIESNQIDRDAQHQAYRNQHRAMSDNNLLCGNSSKCHKFHRSKNKRSKRKKRSEAGNDNCSRKLSNTSSSVVTSHSFTVNHESGRKISGDRIKAKVLQSSNSSNNNNNINNYTNIDSGSKILRKNSDGIKIKGDNSSNSKYASPTTATKKSQFSISLNLKQKFCSIFRFRKSHQTSPSRNVNLTHIQDEEKKVNLSTRALPPLPGKDIKPSADSQNADKKNSETLDFAANIEKVRECGWYWGPLTSEAAEKILSNEPDGSFIVRDSSDLNYIFSLTVKLNGCIRHVRIEQEQGTFSFGSCAQIKCSYKSRTIKEFIENAVEHSRSGRYLFFLHRRPEHGPMRVQLLNPVSRFRHVQSLQHMCRFVILKAVQRKDLIETLPLPRRLLDYLQNKNFLSELIESDSSSQSQVYGENNHNNSDTN</sequence>
<dbReference type="PROSITE" id="PS50225">
    <property type="entry name" value="SOCS"/>
    <property type="match status" value="1"/>
</dbReference>
<keyword evidence="1" id="KW-0341">Growth regulation</keyword>